<dbReference type="AlphaFoldDB" id="A0A382N0D3"/>
<accession>A0A382N0D3</accession>
<gene>
    <name evidence="1" type="ORF">METZ01_LOCUS307453</name>
</gene>
<name>A0A382N0D3_9ZZZZ</name>
<sequence>MKENSSSTPVGNKILFKLFEGSPDGFR</sequence>
<reference evidence="1" key="1">
    <citation type="submission" date="2018-05" db="EMBL/GenBank/DDBJ databases">
        <authorList>
            <person name="Lanie J.A."/>
            <person name="Ng W.-L."/>
            <person name="Kazmierczak K.M."/>
            <person name="Andrzejewski T.M."/>
            <person name="Davidsen T.M."/>
            <person name="Wayne K.J."/>
            <person name="Tettelin H."/>
            <person name="Glass J.I."/>
            <person name="Rusch D."/>
            <person name="Podicherti R."/>
            <person name="Tsui H.-C.T."/>
            <person name="Winkler M.E."/>
        </authorList>
    </citation>
    <scope>NUCLEOTIDE SEQUENCE</scope>
</reference>
<evidence type="ECO:0000313" key="1">
    <source>
        <dbReference type="EMBL" id="SVC54599.1"/>
    </source>
</evidence>
<protein>
    <submittedName>
        <fullName evidence="1">Uncharacterized protein</fullName>
    </submittedName>
</protein>
<organism evidence="1">
    <name type="scientific">marine metagenome</name>
    <dbReference type="NCBI Taxonomy" id="408172"/>
    <lineage>
        <taxon>unclassified sequences</taxon>
        <taxon>metagenomes</taxon>
        <taxon>ecological metagenomes</taxon>
    </lineage>
</organism>
<proteinExistence type="predicted"/>
<feature type="non-terminal residue" evidence="1">
    <location>
        <position position="27"/>
    </location>
</feature>
<dbReference type="EMBL" id="UINC01097138">
    <property type="protein sequence ID" value="SVC54599.1"/>
    <property type="molecule type" value="Genomic_DNA"/>
</dbReference>